<keyword evidence="2" id="KW-1185">Reference proteome</keyword>
<dbReference type="Proteomes" id="UP001370348">
    <property type="component" value="Chromosome"/>
</dbReference>
<evidence type="ECO:0000313" key="1">
    <source>
        <dbReference type="EMBL" id="WXB14899.1"/>
    </source>
</evidence>
<protein>
    <submittedName>
        <fullName evidence="1">Uncharacterized protein</fullName>
    </submittedName>
</protein>
<dbReference type="EMBL" id="CP089984">
    <property type="protein sequence ID" value="WXB14899.1"/>
    <property type="molecule type" value="Genomic_DNA"/>
</dbReference>
<organism evidence="1 2">
    <name type="scientific">Pendulispora albinea</name>
    <dbReference type="NCBI Taxonomy" id="2741071"/>
    <lineage>
        <taxon>Bacteria</taxon>
        <taxon>Pseudomonadati</taxon>
        <taxon>Myxococcota</taxon>
        <taxon>Myxococcia</taxon>
        <taxon>Myxococcales</taxon>
        <taxon>Sorangiineae</taxon>
        <taxon>Pendulisporaceae</taxon>
        <taxon>Pendulispora</taxon>
    </lineage>
</organism>
<dbReference type="RefSeq" id="WP_394824523.1">
    <property type="nucleotide sequence ID" value="NZ_CP089984.1"/>
</dbReference>
<gene>
    <name evidence="1" type="ORF">LZC94_44655</name>
</gene>
<name>A0ABZ2LVE2_9BACT</name>
<accession>A0ABZ2LVE2</accession>
<proteinExistence type="predicted"/>
<evidence type="ECO:0000313" key="2">
    <source>
        <dbReference type="Proteomes" id="UP001370348"/>
    </source>
</evidence>
<reference evidence="1 2" key="1">
    <citation type="submission" date="2021-12" db="EMBL/GenBank/DDBJ databases">
        <title>Discovery of the Pendulisporaceae a myxobacterial family with distinct sporulation behavior and unique specialized metabolism.</title>
        <authorList>
            <person name="Garcia R."/>
            <person name="Popoff A."/>
            <person name="Bader C.D."/>
            <person name="Loehr J."/>
            <person name="Walesch S."/>
            <person name="Walt C."/>
            <person name="Boldt J."/>
            <person name="Bunk B."/>
            <person name="Haeckl F.J.F.P.J."/>
            <person name="Gunesch A.P."/>
            <person name="Birkelbach J."/>
            <person name="Nuebel U."/>
            <person name="Pietschmann T."/>
            <person name="Bach T."/>
            <person name="Mueller R."/>
        </authorList>
    </citation>
    <scope>NUCLEOTIDE SEQUENCE [LARGE SCALE GENOMIC DNA]</scope>
    <source>
        <strain evidence="1 2">MSr11954</strain>
    </source>
</reference>
<sequence length="51" mass="5788">MDATFCRRMLRRLIGKTFALSAARTESGRKPDRLDAEVCQMLFEGPLSGRK</sequence>